<name>A0A7S2XEC7_9EUKA</name>
<proteinExistence type="predicted"/>
<dbReference type="EMBL" id="HBHP01026726">
    <property type="protein sequence ID" value="CAD9772571.1"/>
    <property type="molecule type" value="Transcribed_RNA"/>
</dbReference>
<feature type="region of interest" description="Disordered" evidence="1">
    <location>
        <begin position="42"/>
        <end position="74"/>
    </location>
</feature>
<evidence type="ECO:0000256" key="1">
    <source>
        <dbReference type="SAM" id="MobiDB-lite"/>
    </source>
</evidence>
<organism evidence="2">
    <name type="scientific">Lotharella oceanica</name>
    <dbReference type="NCBI Taxonomy" id="641309"/>
    <lineage>
        <taxon>Eukaryota</taxon>
        <taxon>Sar</taxon>
        <taxon>Rhizaria</taxon>
        <taxon>Cercozoa</taxon>
        <taxon>Chlorarachniophyceae</taxon>
        <taxon>Lotharella</taxon>
    </lineage>
</organism>
<gene>
    <name evidence="2" type="ORF">LSP00402_LOCUS16561</name>
</gene>
<protein>
    <submittedName>
        <fullName evidence="2">Uncharacterized protein</fullName>
    </submittedName>
</protein>
<dbReference type="AlphaFoldDB" id="A0A7S2XEC7"/>
<evidence type="ECO:0000313" key="2">
    <source>
        <dbReference type="EMBL" id="CAD9772571.1"/>
    </source>
</evidence>
<accession>A0A7S2XEC7</accession>
<feature type="compositionally biased region" description="Low complexity" evidence="1">
    <location>
        <begin position="45"/>
        <end position="64"/>
    </location>
</feature>
<reference evidence="2" key="1">
    <citation type="submission" date="2021-01" db="EMBL/GenBank/DDBJ databases">
        <authorList>
            <person name="Corre E."/>
            <person name="Pelletier E."/>
            <person name="Niang G."/>
            <person name="Scheremetjew M."/>
            <person name="Finn R."/>
            <person name="Kale V."/>
            <person name="Holt S."/>
            <person name="Cochrane G."/>
            <person name="Meng A."/>
            <person name="Brown T."/>
            <person name="Cohen L."/>
        </authorList>
    </citation>
    <scope>NUCLEOTIDE SEQUENCE</scope>
    <source>
        <strain evidence="2">CCMP622</strain>
    </source>
</reference>
<sequence>MLEDGDQCVCQVGRTETLNDDYRRVFGEIMGLRPDCVEAHVSELSSNSMKSTTTSSSSSTDSHSNVGVNRREGEAAGVRTEGYYLENCRESVAKLNERFRVEMDAFGYAPV</sequence>